<feature type="region of interest" description="Disordered" evidence="6">
    <location>
        <begin position="1724"/>
        <end position="1746"/>
    </location>
</feature>
<dbReference type="SMART" id="SM01145">
    <property type="entry name" value="DUF1041"/>
    <property type="match status" value="1"/>
</dbReference>
<proteinExistence type="predicted"/>
<evidence type="ECO:0000313" key="8">
    <source>
        <dbReference type="WBParaSite" id="MCU_000268-RC"/>
    </source>
</evidence>
<dbReference type="InterPro" id="IPR033227">
    <property type="entry name" value="CAPS"/>
</dbReference>
<dbReference type="Gene3D" id="2.30.29.30">
    <property type="entry name" value="Pleckstrin-homology domain (PH domain)/Phosphotyrosine-binding domain (PTB)"/>
    <property type="match status" value="1"/>
</dbReference>
<dbReference type="GO" id="GO:1990504">
    <property type="term" value="P:dense core granule exocytosis"/>
    <property type="evidence" value="ECO:0007669"/>
    <property type="project" value="InterPro"/>
</dbReference>
<evidence type="ECO:0000256" key="3">
    <source>
        <dbReference type="ARBA" id="ARBA00022723"/>
    </source>
</evidence>
<evidence type="ECO:0000256" key="6">
    <source>
        <dbReference type="SAM" id="MobiDB-lite"/>
    </source>
</evidence>
<dbReference type="Pfam" id="PF06292">
    <property type="entry name" value="MUN"/>
    <property type="match status" value="1"/>
</dbReference>
<evidence type="ECO:0000256" key="4">
    <source>
        <dbReference type="ARBA" id="ARBA00022837"/>
    </source>
</evidence>
<feature type="region of interest" description="Disordered" evidence="6">
    <location>
        <begin position="192"/>
        <end position="211"/>
    </location>
</feature>
<dbReference type="InterPro" id="IPR001849">
    <property type="entry name" value="PH_domain"/>
</dbReference>
<dbReference type="InterPro" id="IPR010439">
    <property type="entry name" value="MUN_dom"/>
</dbReference>
<keyword evidence="3" id="KW-0479">Metal-binding</keyword>
<evidence type="ECO:0000256" key="2">
    <source>
        <dbReference type="ARBA" id="ARBA00022483"/>
    </source>
</evidence>
<reference evidence="8" key="1">
    <citation type="submission" date="2019-11" db="UniProtKB">
        <authorList>
            <consortium name="WormBaseParasite"/>
        </authorList>
    </citation>
    <scope>IDENTIFICATION</scope>
</reference>
<feature type="domain" description="PH" evidence="7">
    <location>
        <begin position="732"/>
        <end position="917"/>
    </location>
</feature>
<organism evidence="8">
    <name type="scientific">Mesocestoides corti</name>
    <name type="common">Flatworm</name>
    <dbReference type="NCBI Taxonomy" id="53468"/>
    <lineage>
        <taxon>Eukaryota</taxon>
        <taxon>Metazoa</taxon>
        <taxon>Spiralia</taxon>
        <taxon>Lophotrochozoa</taxon>
        <taxon>Platyhelminthes</taxon>
        <taxon>Cestoda</taxon>
        <taxon>Eucestoda</taxon>
        <taxon>Cyclophyllidea</taxon>
        <taxon>Mesocestoididae</taxon>
        <taxon>Mesocestoides</taxon>
    </lineage>
</organism>
<evidence type="ECO:0000259" key="7">
    <source>
        <dbReference type="PROSITE" id="PS50003"/>
    </source>
</evidence>
<dbReference type="GO" id="GO:0016079">
    <property type="term" value="P:synaptic vesicle exocytosis"/>
    <property type="evidence" value="ECO:0007669"/>
    <property type="project" value="InterPro"/>
</dbReference>
<evidence type="ECO:0000256" key="5">
    <source>
        <dbReference type="ARBA" id="ARBA00023329"/>
    </source>
</evidence>
<comment type="subcellular location">
    <subcellularLocation>
        <location evidence="1">Cytoplasmic vesicle membrane</location>
    </subcellularLocation>
</comment>
<feature type="compositionally biased region" description="Polar residues" evidence="6">
    <location>
        <begin position="1724"/>
        <end position="1740"/>
    </location>
</feature>
<protein>
    <submittedName>
        <fullName evidence="8">PH domain-containing protein</fullName>
    </submittedName>
</protein>
<dbReference type="GO" id="GO:0098793">
    <property type="term" value="C:presynapse"/>
    <property type="evidence" value="ECO:0007669"/>
    <property type="project" value="GOC"/>
</dbReference>
<dbReference type="InterPro" id="IPR011993">
    <property type="entry name" value="PH-like_dom_sf"/>
</dbReference>
<dbReference type="SUPFAM" id="SSF50729">
    <property type="entry name" value="PH domain-like"/>
    <property type="match status" value="1"/>
</dbReference>
<sequence length="1770" mass="197836">MMQSSSSSEEDYGALADHDLSRKHGYFVDVRGQREIKHAIDDCVQHLDVTDSLANTTLRSRPLAISSAFTKGVETAPWDRQSGPDYQRLLNQATPLTVRTSSLKSHRPVTAHSSSSAYSFADETKSHQAVTLQTPLLSAEDRSSSDRSNQWSSSDLSSLRSYSVISVPVTSYERIRPLSNSIVFGTSNSSSGGGGVGHMGESQNSRFSSPSGRLDGVGKGIIGRGEMSVGMTSPLLSADRTASVDAAEELHKLRLQLYIFILRCIAYPFTVVLPQDPVRRYLKITREYLGVLRERFQAFLSKDLQVVCDEAFFNAVQHFDEICLRNDFVERAVTSGGLSMNDIREIFIKSIERRLQRFEEIDGLPKQTVIAAWKVKFDQICRGGEGPCPISSRLGSPQLELTNPTKEQLYDLFMRILFIKKYEHQILYNACQLDNIDEQAAQVRRELADLKSFLEEMASNRHYPKMVHKEMELQYVEEQLNNVNHLMLQLDTVPVGKSHGYTAGPGSAVGVVVQLQRRLKKYSGHPQTPQNPPALPIHGVGTNGGHEGRRTGLTAVAPCRNTSIVGWTAEENQPQQQQQQVTDGANIQLLSSINHVGGNISKMSIQLSFTLEILICQLRPLRHLSGTKQLFCTIEVDGCPERQRTASVKAAKPIWDTLAEFETSHPLPYVKIKLMKESTGALSLDHKELGRIILLPNPCISRLPMWYKLQPTKRCDDSIELQVAIKQERPSNLKYCGFCWVQGRATFKKWKIRYICLIQVSQYTFIMAAFKEAKSVAYESMVLDGYTVDYCETNQELVAVAKAELAIETGGLLSSSMPTLNRLKGFGGSSVGIGGVSILKNPSAVMVPSSREASLAVPPLGVGAGLGASGPAGGLTCSHRLPRFFFNLVREGDSLTFAVFEESDLHGWVQAIHRATGQSHKPVPNTCVTSKTHFRKGDRDRAQHLGISELVSVKPHEVDHLPLLKELLVRMLEYRLKDPFVSLGWLSPAQNLVFDEYCNRYGIRECQRYLIFLHELLNFGEQDQMIDIDLIFYSYTLCADHVHGQTQEKGINTVLNAEMDEFQSVRSRLLAFLEKRLTRFRFYFPFNRPDGGLEKLLSLLDRVITQSNEGNASTEAVRTMVRVCLRNAAVLNYEKISDFAQQEAKKDEESTNGGGLQIPATRLNNLLRLAEICVDTLKQNEDYFAKSFVWFGDLFVEHSENFLSLFQMDMSDVLDNLPSDDWGVFQIFQFLNSCLLNSETLVNGPFHTALLDRFAPIVENYLNLMETSITNSLIAGIEKEKWIPLSEEWNQNVDSTDNALGSSISSQGHMDTDTGSNRSLNMRKFYQNMGGGASKGHTTSATSNEGLFQAPTRQVRRPKTSTVGPTSAFLDVLSRSSPLAFVSRVMNHNTPDRMSLARPGRHSAVSVSSTPMVLSNTHGEMPDNSEQPEQVDLSVELSCARCCHTVGILVFRLYALKDFIAELGWPERTKAASWIEATRTMCSNLLREAAKRILVELDSHLRQSNKSTEFVVPLECFTMINTITAIRMQLFPLCNQHESPVTGDVQQGSKSDSPADLSISQPTSARMYTETEAFLEGIHRQMSVILTDHLSFVLNTVLNRLARYDEGNLISSILTLTKPVDEDGRSYTHFTSANLQILCQNLVDDVYLLSIFEKWYTSQMRLIQEWLMQRCNNVLHPYQIKCLATIVRKVFSDFELQGVATHVLENTTYRSICHRLQVEEATLSVSSNTRDDSPSSTQSPVPDGRQNFMRALGGGLSTLAQGAGLRPRQL</sequence>
<dbReference type="Pfam" id="PF25341">
    <property type="entry name" value="C2_CAPS"/>
    <property type="match status" value="1"/>
</dbReference>
<keyword evidence="4" id="KW-0106">Calcium</keyword>
<dbReference type="GO" id="GO:0046872">
    <property type="term" value="F:metal ion binding"/>
    <property type="evidence" value="ECO:0007669"/>
    <property type="project" value="UniProtKB-KW"/>
</dbReference>
<dbReference type="GO" id="GO:0030659">
    <property type="term" value="C:cytoplasmic vesicle membrane"/>
    <property type="evidence" value="ECO:0007669"/>
    <property type="project" value="UniProtKB-SubCell"/>
</dbReference>
<name>A0A5K3EHP6_MESCO</name>
<keyword evidence="2" id="KW-0268">Exocytosis</keyword>
<keyword evidence="5" id="KW-0968">Cytoplasmic vesicle</keyword>
<accession>A0A5K3EHP6</accession>
<dbReference type="WBParaSite" id="MCU_000268-RC">
    <property type="protein sequence ID" value="MCU_000268-RC"/>
    <property type="gene ID" value="MCU_000268"/>
</dbReference>
<dbReference type="InterPro" id="IPR057457">
    <property type="entry name" value="CAPS_C2"/>
</dbReference>
<feature type="region of interest" description="Disordered" evidence="6">
    <location>
        <begin position="1542"/>
        <end position="1562"/>
    </location>
</feature>
<dbReference type="PANTHER" id="PTHR12166">
    <property type="entry name" value="CALCIUM-DEPENDENT SECRETION ACTIVATOR"/>
    <property type="match status" value="1"/>
</dbReference>
<dbReference type="PANTHER" id="PTHR12166:SF8">
    <property type="entry name" value="CALCIUM-DEPENDENT SECRETION ACTIVATOR"/>
    <property type="match status" value="1"/>
</dbReference>
<dbReference type="PROSITE" id="PS50003">
    <property type="entry name" value="PH_DOMAIN"/>
    <property type="match status" value="1"/>
</dbReference>
<evidence type="ECO:0000256" key="1">
    <source>
        <dbReference type="ARBA" id="ARBA00004156"/>
    </source>
</evidence>